<name>Q5Q9A0_IXOSC</name>
<dbReference type="VEuPathDB" id="VectorBase:ISCP_037184"/>
<evidence type="ECO:0000313" key="2">
    <source>
        <dbReference type="EMBL" id="AAV80771.1"/>
    </source>
</evidence>
<feature type="signal peptide" evidence="1">
    <location>
        <begin position="1"/>
        <end position="18"/>
    </location>
</feature>
<reference evidence="2" key="1">
    <citation type="submission" date="2004-10" db="EMBL/GenBank/DDBJ databases">
        <title>The expression of Ixodes scapularis salivary gland proteins 18 to 24 hours after attachment.</title>
        <authorList>
            <person name="Alarcon-Chaidez F.J."/>
            <person name="Lambson B.E."/>
            <person name="Wikel S.K."/>
        </authorList>
    </citation>
    <scope>NUCLEOTIDE SEQUENCE</scope>
    <source>
        <tissue evidence="2">Salivary gland</tissue>
    </source>
</reference>
<proteinExistence type="evidence at transcript level"/>
<sequence length="104" mass="11535">MQLVVLAVVFILPSFLSGETFSRITEAHDECGVYIEEGGARECYALGTTYKIFSAIACAVLCENGEQRQFPEGVCSGGKVNCTSEAQKRLEDWLSMIQTEFKHF</sequence>
<evidence type="ECO:0000256" key="1">
    <source>
        <dbReference type="SAM" id="SignalP"/>
    </source>
</evidence>
<feature type="chain" id="PRO_5004261154" evidence="1">
    <location>
        <begin position="19"/>
        <end position="104"/>
    </location>
</feature>
<keyword evidence="1" id="KW-0732">Signal</keyword>
<organism evidence="2">
    <name type="scientific">Ixodes scapularis</name>
    <name type="common">Black-legged tick</name>
    <name type="synonym">Deer tick</name>
    <dbReference type="NCBI Taxonomy" id="6945"/>
    <lineage>
        <taxon>Eukaryota</taxon>
        <taxon>Metazoa</taxon>
        <taxon>Ecdysozoa</taxon>
        <taxon>Arthropoda</taxon>
        <taxon>Chelicerata</taxon>
        <taxon>Arachnida</taxon>
        <taxon>Acari</taxon>
        <taxon>Parasitiformes</taxon>
        <taxon>Ixodida</taxon>
        <taxon>Ixodoidea</taxon>
        <taxon>Ixodidae</taxon>
        <taxon>Ixodinae</taxon>
        <taxon>Ixodes</taxon>
    </lineage>
</organism>
<protein>
    <submittedName>
        <fullName evidence="2">Putative secreted salivary gland peptide</fullName>
    </submittedName>
</protein>
<dbReference type="AlphaFoldDB" id="Q5Q9A0"/>
<accession>Q5Q9A0</accession>
<dbReference type="EMBL" id="AY775804">
    <property type="protein sequence ID" value="AAV80771.1"/>
    <property type="molecule type" value="mRNA"/>
</dbReference>